<feature type="transmembrane region" description="Helical" evidence="1">
    <location>
        <begin position="538"/>
        <end position="564"/>
    </location>
</feature>
<dbReference type="InterPro" id="IPR001036">
    <property type="entry name" value="Acrflvin-R"/>
</dbReference>
<dbReference type="PANTHER" id="PTHR32063">
    <property type="match status" value="1"/>
</dbReference>
<feature type="transmembrane region" description="Helical" evidence="1">
    <location>
        <begin position="656"/>
        <end position="679"/>
    </location>
</feature>
<dbReference type="Gene3D" id="3.30.70.1320">
    <property type="entry name" value="Multidrug efflux transporter AcrB pore domain like"/>
    <property type="match status" value="1"/>
</dbReference>
<feature type="transmembrane region" description="Helical" evidence="1">
    <location>
        <begin position="1144"/>
        <end position="1165"/>
    </location>
</feature>
<dbReference type="GO" id="GO:0005886">
    <property type="term" value="C:plasma membrane"/>
    <property type="evidence" value="ECO:0007669"/>
    <property type="project" value="TreeGrafter"/>
</dbReference>
<dbReference type="PANTHER" id="PTHR32063:SF19">
    <property type="entry name" value="CATION EFFLUX SYSTEM PROTEIN CUSA"/>
    <property type="match status" value="1"/>
</dbReference>
<reference evidence="3" key="1">
    <citation type="submission" date="2017-04" db="EMBL/GenBank/DDBJ databases">
        <authorList>
            <person name="Varghese N."/>
            <person name="Submissions S."/>
        </authorList>
    </citation>
    <scope>NUCLEOTIDE SEQUENCE [LARGE SCALE GENOMIC DNA]</scope>
    <source>
        <strain evidence="3">DSM 4125</strain>
    </source>
</reference>
<dbReference type="Gene3D" id="3.30.2090.10">
    <property type="entry name" value="Multidrug efflux transporter AcrB TolC docking domain, DN and DC subdomains"/>
    <property type="match status" value="2"/>
</dbReference>
<feature type="transmembrane region" description="Helical" evidence="1">
    <location>
        <begin position="390"/>
        <end position="409"/>
    </location>
</feature>
<dbReference type="STRING" id="1028.SAMN05661096_01861"/>
<dbReference type="OrthoDB" id="636130at2"/>
<feature type="transmembrane region" description="Helical" evidence="1">
    <location>
        <begin position="501"/>
        <end position="526"/>
    </location>
</feature>
<protein>
    <submittedName>
        <fullName evidence="2">Cu(I)/Ag(I) efflux system membrane protein CusA/SilA</fullName>
    </submittedName>
</protein>
<dbReference type="RefSeq" id="WP_085516773.1">
    <property type="nucleotide sequence ID" value="NZ_FXAW01000003.1"/>
</dbReference>
<dbReference type="Gene3D" id="1.20.1640.10">
    <property type="entry name" value="Multidrug efflux transporter AcrB transmembrane domain"/>
    <property type="match status" value="3"/>
</dbReference>
<feature type="transmembrane region" description="Helical" evidence="1">
    <location>
        <begin position="415"/>
        <end position="435"/>
    </location>
</feature>
<sequence>MLNRIIKFFLYNKLVTFLLLTVLVAWGIVVAPFGWNVNMLPSDPVPVDAIPNYGENQQIVFTEWPGRSPQDIEDQISYPLTTYLLGIPGVKTIRSSSIFGFSSIYLIFDESKEFYWTRSRILEKLNSIPSGLLPEAVQPTLGPDATSLGQVYWYTIEGRDEDGNPTGGWDLHEIRTVQDFYVKYGLNAAEDVSEVSSIGGFVKEYQVDVDPDALRAYNISLTKVMSAVKNSNRDVGAKTIEINQAEYLVRGLGYIENIEDIEAAVVAVVDNTPIRIKDIAKVSIGPASRRGILDKDGAEVVGGVVVARYGANPLQVINNVKDKIDEISPGLPTKTLSDGRISKLTIVPFYDRSELIYETLGTLEDALTLQILISILVITIMVYRLRASILISSLLPIAVLMVFIAMRYFGVDANIVALSGIAIAIGTMVDLGIILTENVIKHLDDAPKDQKLIDTIYNGASEVSGAILTAVSTTIVSFIPVFTLQAAEGKLFSPLAFTKTFALVAALVVSLLILPALAHVFFGFKIENKWLKKFANPALILVGLIGLIFSYTWAGVVVLLFGLFGLVNQIVVKKEIQSPNFLKWILKHSDLIIATFAVLWLLAKYWLPLGPAKSLISNFIFVAVVVGIILSLFILIETYYKNILGLCLDNKKTFLAIPSFFILLGIVIWLGFSTVFGFIASGFEKVGWDVSETSGWTSITETFPGIGEEFMPSLDEGSFLLMPTSMPHSGVEYNREVLGQLDMMLTNIPEVELTVGKLGRVESALDPAPVSMFENVINYKPEYILNQKGKRQRFKVNSSDEFHINTADKLAGLGLSSEESEVKIFFDPKERNFTDGDGKVFEKELEDKIAKQIGGEFESYLIPDSDGQYFRNWRQHIKSPDDIWDEIAQVTKIPGVTSAPKLQPIETRLVMLQTGMRAPMGIKVFGPELRTIEFFSLQLENILKEVPSVKSEAVFADRIVGKPYMLLDINREEIARYGLTIEDVQQFIGTAIGGMTITNTVEGRERFPVRVRYPRELRANPEELSRMLISTSTGAQIPLGQILDIEYERGPQAIKSENTFLVGYVLFDKKDGFAEVTAVEDSRNLIQEKIDSGELTVPKGVNYKFSGSYENQVRAEKRLSIIVPIVLLVIFLILYFQFKSVLTSLMVFSGIALAFSGGFIMLWLYGQDWFFNFEWFDIDFRSLFQISTVNLSVAVWVGFIALFGIATDDGVVMATYLDQSFDKNKTDNIKGIKQAVIEAGEKRIKPAVMTSTTTIIALLPILTSTGKGSDIMVPMAIPAFGGMLMASLTYFLIPVLYALKEEIKIKKSQKKEL</sequence>
<keyword evidence="1" id="KW-1133">Transmembrane helix</keyword>
<feature type="transmembrane region" description="Helical" evidence="1">
    <location>
        <begin position="1119"/>
        <end position="1138"/>
    </location>
</feature>
<organism evidence="2 3">
    <name type="scientific">Marivirga sericea</name>
    <dbReference type="NCBI Taxonomy" id="1028"/>
    <lineage>
        <taxon>Bacteria</taxon>
        <taxon>Pseudomonadati</taxon>
        <taxon>Bacteroidota</taxon>
        <taxon>Cytophagia</taxon>
        <taxon>Cytophagales</taxon>
        <taxon>Marivirgaceae</taxon>
        <taxon>Marivirga</taxon>
    </lineage>
</organism>
<dbReference type="Pfam" id="PF00873">
    <property type="entry name" value="ACR_tran"/>
    <property type="match status" value="3"/>
</dbReference>
<gene>
    <name evidence="2" type="ORF">SAMN05661096_01861</name>
</gene>
<dbReference type="GO" id="GO:0042910">
    <property type="term" value="F:xenobiotic transmembrane transporter activity"/>
    <property type="evidence" value="ECO:0007669"/>
    <property type="project" value="TreeGrafter"/>
</dbReference>
<accession>A0A1X7JN49</accession>
<keyword evidence="3" id="KW-1185">Reference proteome</keyword>
<dbReference type="SUPFAM" id="SSF82714">
    <property type="entry name" value="Multidrug efflux transporter AcrB TolC docking domain, DN and DC subdomains"/>
    <property type="match status" value="2"/>
</dbReference>
<name>A0A1X7JN49_9BACT</name>
<dbReference type="Gene3D" id="3.30.70.1430">
    <property type="entry name" value="Multidrug efflux transporter AcrB pore domain"/>
    <property type="match status" value="2"/>
</dbReference>
<feature type="transmembrane region" description="Helical" evidence="1">
    <location>
        <begin position="366"/>
        <end position="383"/>
    </location>
</feature>
<dbReference type="InterPro" id="IPR027463">
    <property type="entry name" value="AcrB_DN_DC_subdom"/>
</dbReference>
<proteinExistence type="predicted"/>
<keyword evidence="1" id="KW-0472">Membrane</keyword>
<evidence type="ECO:0000313" key="3">
    <source>
        <dbReference type="Proteomes" id="UP000193804"/>
    </source>
</evidence>
<dbReference type="SUPFAM" id="SSF82693">
    <property type="entry name" value="Multidrug efflux transporter AcrB pore domain, PN1, PN2, PC1 and PC2 subdomains"/>
    <property type="match status" value="2"/>
</dbReference>
<evidence type="ECO:0000256" key="1">
    <source>
        <dbReference type="SAM" id="Phobius"/>
    </source>
</evidence>
<feature type="transmembrane region" description="Helical" evidence="1">
    <location>
        <begin position="1275"/>
        <end position="1299"/>
    </location>
</feature>
<feature type="transmembrane region" description="Helical" evidence="1">
    <location>
        <begin position="456"/>
        <end position="481"/>
    </location>
</feature>
<dbReference type="EMBL" id="FXAW01000003">
    <property type="protein sequence ID" value="SMG29521.1"/>
    <property type="molecule type" value="Genomic_DNA"/>
</dbReference>
<dbReference type="SUPFAM" id="SSF82866">
    <property type="entry name" value="Multidrug efflux transporter AcrB transmembrane domain"/>
    <property type="match status" value="2"/>
</dbReference>
<evidence type="ECO:0000313" key="2">
    <source>
        <dbReference type="EMBL" id="SMG29521.1"/>
    </source>
</evidence>
<feature type="transmembrane region" description="Helical" evidence="1">
    <location>
        <begin position="1186"/>
        <end position="1206"/>
    </location>
</feature>
<feature type="transmembrane region" description="Helical" evidence="1">
    <location>
        <begin position="615"/>
        <end position="636"/>
    </location>
</feature>
<keyword evidence="1" id="KW-0812">Transmembrane</keyword>
<dbReference type="PRINTS" id="PR00702">
    <property type="entry name" value="ACRIFLAVINRP"/>
</dbReference>
<dbReference type="Gene3D" id="3.30.70.1440">
    <property type="entry name" value="Multidrug efflux transporter AcrB pore domain"/>
    <property type="match status" value="1"/>
</dbReference>
<dbReference type="Proteomes" id="UP000193804">
    <property type="component" value="Unassembled WGS sequence"/>
</dbReference>